<accession>A0A8T0PIM6</accession>
<keyword evidence="6" id="KW-1185">Reference proteome</keyword>
<protein>
    <recommendedName>
        <fullName evidence="3">Sulfotransferase</fullName>
        <ecNumber evidence="3">2.8.2.-</ecNumber>
    </recommendedName>
</protein>
<dbReference type="AlphaFoldDB" id="A0A8T0PIM6"/>
<organism evidence="5 6">
    <name type="scientific">Panicum virgatum</name>
    <name type="common">Blackwell switchgrass</name>
    <dbReference type="NCBI Taxonomy" id="38727"/>
    <lineage>
        <taxon>Eukaryota</taxon>
        <taxon>Viridiplantae</taxon>
        <taxon>Streptophyta</taxon>
        <taxon>Embryophyta</taxon>
        <taxon>Tracheophyta</taxon>
        <taxon>Spermatophyta</taxon>
        <taxon>Magnoliopsida</taxon>
        <taxon>Liliopsida</taxon>
        <taxon>Poales</taxon>
        <taxon>Poaceae</taxon>
        <taxon>PACMAD clade</taxon>
        <taxon>Panicoideae</taxon>
        <taxon>Panicodae</taxon>
        <taxon>Paniceae</taxon>
        <taxon>Panicinae</taxon>
        <taxon>Panicum</taxon>
        <taxon>Panicum sect. Hiantes</taxon>
    </lineage>
</organism>
<dbReference type="InterPro" id="IPR027417">
    <property type="entry name" value="P-loop_NTPase"/>
</dbReference>
<evidence type="ECO:0000313" key="6">
    <source>
        <dbReference type="Proteomes" id="UP000823388"/>
    </source>
</evidence>
<evidence type="ECO:0000256" key="3">
    <source>
        <dbReference type="RuleBase" id="RU361155"/>
    </source>
</evidence>
<proteinExistence type="inferred from homology"/>
<feature type="domain" description="Sulfotransferase" evidence="4">
    <location>
        <begin position="59"/>
        <end position="334"/>
    </location>
</feature>
<dbReference type="EMBL" id="CM029051">
    <property type="protein sequence ID" value="KAG2560945.1"/>
    <property type="molecule type" value="Genomic_DNA"/>
</dbReference>
<evidence type="ECO:0000313" key="5">
    <source>
        <dbReference type="EMBL" id="KAG2560945.1"/>
    </source>
</evidence>
<comment type="caution">
    <text evidence="5">The sequence shown here is derived from an EMBL/GenBank/DDBJ whole genome shotgun (WGS) entry which is preliminary data.</text>
</comment>
<dbReference type="EC" id="2.8.2.-" evidence="3"/>
<sequence length="343" mass="38258">MPAPADATRPATDMAELLPSLPLETRCPPLPLRRYNGFWLPESVLTELPAIHARLEPRPSDVFLASFPKSGTTWLKALAFATAHRATHPPSDAGHPLRRMNPHECVQFMEMDPELRRDTGSLLEEFEQLASPRVLATHLPYCLLPESITTGEGAAASRVVYVCRNPKDAFISGLFFVKKVSSAYGAGASAGARAFNLEEAFELFCEGRVFAGPQWRHVLQYWEASMRRPKQVLFLEYERMLRDPEATVKKLAEFMGCGFSKEEEEGGVVDEIVKLCSLKELKNMEVNRSGGNQAGVRNDAYFRKGSSGDWRNHLTPELARRLDKIVEEALQGSGFAFVDDANM</sequence>
<dbReference type="Pfam" id="PF00685">
    <property type="entry name" value="Sulfotransfer_1"/>
    <property type="match status" value="1"/>
</dbReference>
<dbReference type="PANTHER" id="PTHR11783">
    <property type="entry name" value="SULFOTRANSFERASE SULT"/>
    <property type="match status" value="1"/>
</dbReference>
<dbReference type="Proteomes" id="UP000823388">
    <property type="component" value="Chromosome 8K"/>
</dbReference>
<evidence type="ECO:0000259" key="4">
    <source>
        <dbReference type="Pfam" id="PF00685"/>
    </source>
</evidence>
<evidence type="ECO:0000256" key="2">
    <source>
        <dbReference type="ARBA" id="ARBA00022679"/>
    </source>
</evidence>
<evidence type="ECO:0000256" key="1">
    <source>
        <dbReference type="ARBA" id="ARBA00005771"/>
    </source>
</evidence>
<reference evidence="5" key="1">
    <citation type="submission" date="2020-05" db="EMBL/GenBank/DDBJ databases">
        <title>WGS assembly of Panicum virgatum.</title>
        <authorList>
            <person name="Lovell J.T."/>
            <person name="Jenkins J."/>
            <person name="Shu S."/>
            <person name="Juenger T.E."/>
            <person name="Schmutz J."/>
        </authorList>
    </citation>
    <scope>NUCLEOTIDE SEQUENCE</scope>
    <source>
        <strain evidence="5">AP13</strain>
    </source>
</reference>
<name>A0A8T0PIM6_PANVG</name>
<dbReference type="OrthoDB" id="205623at2759"/>
<dbReference type="Gene3D" id="3.40.50.300">
    <property type="entry name" value="P-loop containing nucleotide triphosphate hydrolases"/>
    <property type="match status" value="1"/>
</dbReference>
<dbReference type="GO" id="GO:0008146">
    <property type="term" value="F:sulfotransferase activity"/>
    <property type="evidence" value="ECO:0007669"/>
    <property type="project" value="InterPro"/>
</dbReference>
<gene>
    <name evidence="5" type="ORF">PVAP13_8KG113000</name>
</gene>
<dbReference type="SUPFAM" id="SSF52540">
    <property type="entry name" value="P-loop containing nucleoside triphosphate hydrolases"/>
    <property type="match status" value="1"/>
</dbReference>
<dbReference type="InterPro" id="IPR000863">
    <property type="entry name" value="Sulfotransferase_dom"/>
</dbReference>
<comment type="similarity">
    <text evidence="1 3">Belongs to the sulfotransferase 1 family.</text>
</comment>
<keyword evidence="2 3" id="KW-0808">Transferase</keyword>